<keyword evidence="1" id="KW-1133">Transmembrane helix</keyword>
<evidence type="ECO:0000313" key="3">
    <source>
        <dbReference type="Proteomes" id="UP001652621"/>
    </source>
</evidence>
<keyword evidence="2" id="KW-0732">Signal</keyword>
<feature type="chain" id="PRO_5045431028" evidence="2">
    <location>
        <begin position="18"/>
        <end position="376"/>
    </location>
</feature>
<reference evidence="4" key="1">
    <citation type="submission" date="2025-08" db="UniProtKB">
        <authorList>
            <consortium name="RefSeq"/>
        </authorList>
    </citation>
    <scope>IDENTIFICATION</scope>
    <source>
        <strain evidence="4">Aabys</strain>
        <tissue evidence="4">Whole body</tissue>
    </source>
</reference>
<keyword evidence="1" id="KW-0472">Membrane</keyword>
<keyword evidence="3" id="KW-1185">Reference proteome</keyword>
<feature type="transmembrane region" description="Helical" evidence="1">
    <location>
        <begin position="347"/>
        <end position="372"/>
    </location>
</feature>
<protein>
    <submittedName>
        <fullName evidence="4">Tenascin</fullName>
    </submittedName>
</protein>
<sequence length="376" mass="42258">MFLKILIFLLVLNRILSQRIPCLENDIECHKLLAADGNCVESQCSDFMECGPSNKCQCKTAFREYFDGPRNISRCVFYLPSACGDDMECGPLAQCSLDERNCHCMEGYQMVTLENELRQFCEELNNGREEVQPKCSPDYVACFDKCCGLGVECSEEGECGCGQGLVTIYNEENRTLSCELENANQITCPEDCPLNSQCREGECKCEEGFEGVTMDGKFSCRLEIICRSGHTKCFGKCCPPNAECVEGNCICPKGFVESKDPLTNNLLCVKLEKPTTKSSIGFLDDIFNFENFCQNSRNKCSKSCCKTNAHCNEKGECVCRSSRFVERHTKVMKAKYCEELPRTYDNLIYMSLGGVCILVALLVLCAKCCLYFKKRT</sequence>
<dbReference type="Proteomes" id="UP001652621">
    <property type="component" value="Unplaced"/>
</dbReference>
<proteinExistence type="predicted"/>
<feature type="signal peptide" evidence="2">
    <location>
        <begin position="1"/>
        <end position="17"/>
    </location>
</feature>
<dbReference type="KEGG" id="mde:109614396"/>
<keyword evidence="1" id="KW-0812">Transmembrane</keyword>
<evidence type="ECO:0000256" key="2">
    <source>
        <dbReference type="SAM" id="SignalP"/>
    </source>
</evidence>
<dbReference type="GeneID" id="109614396"/>
<accession>A0A9J7DNL8</accession>
<dbReference type="AlphaFoldDB" id="A0A9J7DNL8"/>
<evidence type="ECO:0000256" key="1">
    <source>
        <dbReference type="SAM" id="Phobius"/>
    </source>
</evidence>
<gene>
    <name evidence="4" type="primary">LOC109614396</name>
</gene>
<name>A0A9J7DNL8_MUSDO</name>
<evidence type="ECO:0000313" key="4">
    <source>
        <dbReference type="RefSeq" id="XP_019895372.2"/>
    </source>
</evidence>
<dbReference type="VEuPathDB" id="VectorBase:MDOMA2_015966"/>
<organism evidence="3 4">
    <name type="scientific">Musca domestica</name>
    <name type="common">House fly</name>
    <dbReference type="NCBI Taxonomy" id="7370"/>
    <lineage>
        <taxon>Eukaryota</taxon>
        <taxon>Metazoa</taxon>
        <taxon>Ecdysozoa</taxon>
        <taxon>Arthropoda</taxon>
        <taxon>Hexapoda</taxon>
        <taxon>Insecta</taxon>
        <taxon>Pterygota</taxon>
        <taxon>Neoptera</taxon>
        <taxon>Endopterygota</taxon>
        <taxon>Diptera</taxon>
        <taxon>Brachycera</taxon>
        <taxon>Muscomorpha</taxon>
        <taxon>Muscoidea</taxon>
        <taxon>Muscidae</taxon>
        <taxon>Musca</taxon>
    </lineage>
</organism>
<dbReference type="RefSeq" id="XP_019895372.2">
    <property type="nucleotide sequence ID" value="XM_020039813.2"/>
</dbReference>